<dbReference type="EMBL" id="JANBUY010000016">
    <property type="protein sequence ID" value="KAJ2867549.1"/>
    <property type="molecule type" value="Genomic_DNA"/>
</dbReference>
<feature type="region of interest" description="Disordered" evidence="1">
    <location>
        <begin position="756"/>
        <end position="872"/>
    </location>
</feature>
<dbReference type="GO" id="GO:0007165">
    <property type="term" value="P:signal transduction"/>
    <property type="evidence" value="ECO:0007669"/>
    <property type="project" value="InterPro"/>
</dbReference>
<dbReference type="FunFam" id="1.25.10.10:FF:000331">
    <property type="entry name" value="Phosphoprotein phosphatase, putative"/>
    <property type="match status" value="1"/>
</dbReference>
<dbReference type="GO" id="GO:0000159">
    <property type="term" value="C:protein phosphatase type 2A complex"/>
    <property type="evidence" value="ECO:0007669"/>
    <property type="project" value="InterPro"/>
</dbReference>
<feature type="region of interest" description="Disordered" evidence="1">
    <location>
        <begin position="670"/>
        <end position="694"/>
    </location>
</feature>
<evidence type="ECO:0000313" key="2">
    <source>
        <dbReference type="EMBL" id="KAJ2867549.1"/>
    </source>
</evidence>
<feature type="compositionally biased region" description="Polar residues" evidence="1">
    <location>
        <begin position="790"/>
        <end position="799"/>
    </location>
</feature>
<feature type="region of interest" description="Disordered" evidence="1">
    <location>
        <begin position="481"/>
        <end position="510"/>
    </location>
</feature>
<reference evidence="2" key="1">
    <citation type="submission" date="2022-07" db="EMBL/GenBank/DDBJ databases">
        <title>Phylogenomic reconstructions and comparative analyses of Kickxellomycotina fungi.</title>
        <authorList>
            <person name="Reynolds N.K."/>
            <person name="Stajich J.E."/>
            <person name="Barry K."/>
            <person name="Grigoriev I.V."/>
            <person name="Crous P."/>
            <person name="Smith M.E."/>
        </authorList>
    </citation>
    <scope>NUCLEOTIDE SEQUENCE</scope>
    <source>
        <strain evidence="2">RSA 476</strain>
    </source>
</reference>
<accession>A0A9W8IMM5</accession>
<feature type="compositionally biased region" description="Low complexity" evidence="1">
    <location>
        <begin position="482"/>
        <end position="493"/>
    </location>
</feature>
<dbReference type="PANTHER" id="PTHR10257">
    <property type="entry name" value="SERINE/THREONINE PROTEIN PHOSPHATASE 2A PP2A REGULATORY SUBUNIT B"/>
    <property type="match status" value="1"/>
</dbReference>
<name>A0A9W8IMM5_9FUNG</name>
<feature type="compositionally biased region" description="Basic and acidic residues" evidence="1">
    <location>
        <begin position="673"/>
        <end position="682"/>
    </location>
</feature>
<proteinExistence type="predicted"/>
<dbReference type="InterPro" id="IPR011989">
    <property type="entry name" value="ARM-like"/>
</dbReference>
<dbReference type="Pfam" id="PF01603">
    <property type="entry name" value="B56"/>
    <property type="match status" value="1"/>
</dbReference>
<sequence length="872" mass="97074">MLEQQPKTRKPGASAADMVRARKAAESFSGSTRLFATQVDEVPTLRVSRRPQSSRHSFSGKHEFRMLPPLKSDDLTDAERKELLSQKLLQCTYIYDFLSPNDNLEGKEAKQRTLTEILDYMNDRSGIITFDMYPKLFKMVSANLFRTVPPQINAFGDPFDPEEDEPREEPAWPHLYLVYLIFLRFLESPDFNNSAARPYIDHSFTVQLLELFDCEDVRERESLKTVLHRIYGKMLGMRSFIRRSINNIFLQFTYETQRHNGIAELLEILGSIINGFTVPLKDEHINFLHRVLLPLHKARPMTLYYAQLAYCTVQFLEKDPALAETIIKALLRYWPKVNSPKEVMFVNELEGIMDAIEPAQFTKVCQPLFEQLIRCVVSPHFQVAERTLTMWRNNYFANLITDNIHLVLPIALSGIYRHSRSHWNRNIHNQVYQVLRFFVAVNEELFEQCLADFRHQRDQERNRKRKAVNWWSNIEKIANEKSSASQSPHSAVSNLTEGATEPVCLSPTTPAVTHQAGLDAEAAAHDTDSTVTAALSPSSEAGIAVGVSSGVDGAAANGVASASNGPVNNNHGNTDDIDADVTEDHWSHTMSELPMSKLDDPDTMCCDMDEDEFIQELDKFVDIIKAEDPETAMVNGMMMLDESDGSLIVDDLHSMAAGPNAYSYSQQLQHHHQQFDHLEHHQQQQQQQQQRHTAMMHSMSNGSERMNAHMIMDPSSMQIDYNGSITTAEVPFSIAPSLAHSIGLGSEAPMLRQHYVGNSGNLGADGGGSPTDPSHFSSVHGSRTRGDSPLSPNDITMTSAIGGHDGMHGLSPQSPGSSSSSPLSGESSIDASLIISPIPSGIGSSGDVTREMAVGSSMDTSSTPPPPSHMPV</sequence>
<evidence type="ECO:0000313" key="3">
    <source>
        <dbReference type="Proteomes" id="UP001140074"/>
    </source>
</evidence>
<dbReference type="Gene3D" id="1.25.10.10">
    <property type="entry name" value="Leucine-rich Repeat Variant"/>
    <property type="match status" value="1"/>
</dbReference>
<keyword evidence="3" id="KW-1185">Reference proteome</keyword>
<dbReference type="AlphaFoldDB" id="A0A9W8IMM5"/>
<feature type="compositionally biased region" description="Polar residues" evidence="1">
    <location>
        <begin position="771"/>
        <end position="781"/>
    </location>
</feature>
<protein>
    <submittedName>
        <fullName evidence="2">Serine/threonine-protein phosphatase 2A 56 kDa regulatory subunit delta isoform</fullName>
    </submittedName>
</protein>
<dbReference type="InterPro" id="IPR016024">
    <property type="entry name" value="ARM-type_fold"/>
</dbReference>
<feature type="compositionally biased region" description="Low complexity" evidence="1">
    <location>
        <begin position="809"/>
        <end position="846"/>
    </location>
</feature>
<dbReference type="PANTHER" id="PTHR10257:SF3">
    <property type="entry name" value="SERINE_THREONINE-PROTEIN PHOSPHATASE 2A 56 KDA REGULATORY SUBUNIT GAMMA ISOFORM"/>
    <property type="match status" value="1"/>
</dbReference>
<organism evidence="2 3">
    <name type="scientific">Coemansia aciculifera</name>
    <dbReference type="NCBI Taxonomy" id="417176"/>
    <lineage>
        <taxon>Eukaryota</taxon>
        <taxon>Fungi</taxon>
        <taxon>Fungi incertae sedis</taxon>
        <taxon>Zoopagomycota</taxon>
        <taxon>Kickxellomycotina</taxon>
        <taxon>Kickxellomycetes</taxon>
        <taxon>Kickxellales</taxon>
        <taxon>Kickxellaceae</taxon>
        <taxon>Coemansia</taxon>
    </lineage>
</organism>
<feature type="compositionally biased region" description="Low complexity" evidence="1">
    <location>
        <begin position="683"/>
        <end position="692"/>
    </location>
</feature>
<dbReference type="GO" id="GO:0019888">
    <property type="term" value="F:protein phosphatase regulator activity"/>
    <property type="evidence" value="ECO:0007669"/>
    <property type="project" value="InterPro"/>
</dbReference>
<dbReference type="SUPFAM" id="SSF48371">
    <property type="entry name" value="ARM repeat"/>
    <property type="match status" value="1"/>
</dbReference>
<gene>
    <name evidence="2" type="primary">RTS1</name>
    <name evidence="2" type="ORF">GGH94_000725</name>
</gene>
<evidence type="ECO:0000256" key="1">
    <source>
        <dbReference type="SAM" id="MobiDB-lite"/>
    </source>
</evidence>
<feature type="compositionally biased region" description="Pro residues" evidence="1">
    <location>
        <begin position="863"/>
        <end position="872"/>
    </location>
</feature>
<dbReference type="Proteomes" id="UP001140074">
    <property type="component" value="Unassembled WGS sequence"/>
</dbReference>
<dbReference type="InterPro" id="IPR002554">
    <property type="entry name" value="PP2A_B56"/>
</dbReference>
<comment type="caution">
    <text evidence="2">The sequence shown here is derived from an EMBL/GenBank/DDBJ whole genome shotgun (WGS) entry which is preliminary data.</text>
</comment>